<dbReference type="AlphaFoldDB" id="A0AAN9TFS7"/>
<dbReference type="Pfam" id="PF14916">
    <property type="entry name" value="CCDC92"/>
    <property type="match status" value="1"/>
</dbReference>
<accession>A0AAN9TFS7</accession>
<feature type="coiled-coil region" evidence="2">
    <location>
        <begin position="205"/>
        <end position="250"/>
    </location>
</feature>
<comment type="caution">
    <text evidence="4">The sequence shown here is derived from an EMBL/GenBank/DDBJ whole genome shotgun (WGS) entry which is preliminary data.</text>
</comment>
<evidence type="ECO:0000313" key="4">
    <source>
        <dbReference type="EMBL" id="KAK7585881.1"/>
    </source>
</evidence>
<name>A0AAN9TFS7_9HEMI</name>
<organism evidence="4 5">
    <name type="scientific">Parthenolecanium corni</name>
    <dbReference type="NCBI Taxonomy" id="536013"/>
    <lineage>
        <taxon>Eukaryota</taxon>
        <taxon>Metazoa</taxon>
        <taxon>Ecdysozoa</taxon>
        <taxon>Arthropoda</taxon>
        <taxon>Hexapoda</taxon>
        <taxon>Insecta</taxon>
        <taxon>Pterygota</taxon>
        <taxon>Neoptera</taxon>
        <taxon>Paraneoptera</taxon>
        <taxon>Hemiptera</taxon>
        <taxon>Sternorrhyncha</taxon>
        <taxon>Coccoidea</taxon>
        <taxon>Coccidae</taxon>
        <taxon>Parthenolecanium</taxon>
    </lineage>
</organism>
<reference evidence="4 5" key="1">
    <citation type="submission" date="2024-03" db="EMBL/GenBank/DDBJ databases">
        <title>Adaptation during the transition from Ophiocordyceps entomopathogen to insect associate is accompanied by gene loss and intensified selection.</title>
        <authorList>
            <person name="Ward C.M."/>
            <person name="Onetto C.A."/>
            <person name="Borneman A.R."/>
        </authorList>
    </citation>
    <scope>NUCLEOTIDE SEQUENCE [LARGE SCALE GENOMIC DNA]</scope>
    <source>
        <strain evidence="4">AWRI1</strain>
        <tissue evidence="4">Single Adult Female</tissue>
    </source>
</reference>
<dbReference type="PANTHER" id="PTHR14882">
    <property type="entry name" value="COILED-COIL DOMAIN-CONTAINING 74A"/>
    <property type="match status" value="1"/>
</dbReference>
<keyword evidence="5" id="KW-1185">Reference proteome</keyword>
<feature type="domain" description="CCDC92/74 N-terminal" evidence="3">
    <location>
        <begin position="58"/>
        <end position="104"/>
    </location>
</feature>
<dbReference type="InterPro" id="IPR039496">
    <property type="entry name" value="CCDC92/74_N"/>
</dbReference>
<evidence type="ECO:0000313" key="5">
    <source>
        <dbReference type="Proteomes" id="UP001367676"/>
    </source>
</evidence>
<evidence type="ECO:0000259" key="3">
    <source>
        <dbReference type="Pfam" id="PF14916"/>
    </source>
</evidence>
<dbReference type="PANTHER" id="PTHR14882:SF1">
    <property type="entry name" value="CCDC92 DOMAIN-CONTAINING PROTEIN"/>
    <property type="match status" value="1"/>
</dbReference>
<dbReference type="InterPro" id="IPR040370">
    <property type="entry name" value="CCDC74A/CCDC74B/CCDC92"/>
</dbReference>
<gene>
    <name evidence="4" type="ORF">V9T40_000060</name>
</gene>
<evidence type="ECO:0000256" key="2">
    <source>
        <dbReference type="SAM" id="Coils"/>
    </source>
</evidence>
<sequence length="375" mass="42672">MASKVIMSLPTVASFQKAAAVQSNLDRKEFACKTALISESENGVLARIDTKTNDPILKIDQLEKTIKFLKDEQKCMLSSLHEEIASLQAKNRDLLCRLIFKDGNGLDYKNAVSDSDVKYILVSGLNSKLLIIVEIIDNMTHDGGVKSKPKNTQTETIREPENGVSDVFELRYTVDQRDREIEYLKGQLELACLRNKSQSCESRRVDNYIREIEEKNRDNEKLVRLLRKENKDQKVELDNLRKVLNNTRLNTHHVQPHNVQINRVQPQTQMFPPIGSPSPFWCQNRSVPISEYQLPRNTMSAIGGDRSAPTMPSLSFTLPPVCNYRQVAVTAPPRFYSNANYYYSVAQRPMLRTQSYAAENCIRAPNENLPNGPNL</sequence>
<evidence type="ECO:0000256" key="1">
    <source>
        <dbReference type="ARBA" id="ARBA00023054"/>
    </source>
</evidence>
<dbReference type="EMBL" id="JBBCAQ010000028">
    <property type="protein sequence ID" value="KAK7585881.1"/>
    <property type="molecule type" value="Genomic_DNA"/>
</dbReference>
<protein>
    <recommendedName>
        <fullName evidence="3">CCDC92/74 N-terminal domain-containing protein</fullName>
    </recommendedName>
</protein>
<proteinExistence type="predicted"/>
<feature type="coiled-coil region" evidence="2">
    <location>
        <begin position="70"/>
        <end position="97"/>
    </location>
</feature>
<dbReference type="Proteomes" id="UP001367676">
    <property type="component" value="Unassembled WGS sequence"/>
</dbReference>
<keyword evidence="1 2" id="KW-0175">Coiled coil</keyword>